<evidence type="ECO:0008006" key="4">
    <source>
        <dbReference type="Google" id="ProtNLM"/>
    </source>
</evidence>
<keyword evidence="1" id="KW-0732">Signal</keyword>
<accession>B6BL49</accession>
<dbReference type="STRING" id="929558.SMGD1_0259"/>
<dbReference type="RefSeq" id="WP_008338533.1">
    <property type="nucleotide sequence ID" value="NZ_AFRZ01000001.1"/>
</dbReference>
<evidence type="ECO:0000313" key="3">
    <source>
        <dbReference type="Proteomes" id="UP000006431"/>
    </source>
</evidence>
<gene>
    <name evidence="2" type="ORF">SMGD1_0259</name>
</gene>
<protein>
    <recommendedName>
        <fullName evidence="4">Outer membrane protein beta-barrel domain-containing protein</fullName>
    </recommendedName>
</protein>
<organism evidence="2 3">
    <name type="scientific">Sulfurimonas gotlandica (strain DSM 19862 / JCM 16533 / GD1)</name>
    <dbReference type="NCBI Taxonomy" id="929558"/>
    <lineage>
        <taxon>Bacteria</taxon>
        <taxon>Pseudomonadati</taxon>
        <taxon>Campylobacterota</taxon>
        <taxon>Epsilonproteobacteria</taxon>
        <taxon>Campylobacterales</taxon>
        <taxon>Sulfurimonadaceae</taxon>
        <taxon>Sulfurimonas</taxon>
    </lineage>
</organism>
<name>B6BL49_SULGG</name>
<evidence type="ECO:0000256" key="1">
    <source>
        <dbReference type="SAM" id="SignalP"/>
    </source>
</evidence>
<dbReference type="PATRIC" id="fig|929558.5.peg.259"/>
<dbReference type="AlphaFoldDB" id="B6BL49"/>
<dbReference type="HOGENOM" id="CLU_1618161_0_0_7"/>
<accession>H1FTL0</accession>
<dbReference type="EMBL" id="AFRZ01000001">
    <property type="protein sequence ID" value="EHP28786.1"/>
    <property type="molecule type" value="Genomic_DNA"/>
</dbReference>
<dbReference type="Proteomes" id="UP000006431">
    <property type="component" value="Unassembled WGS sequence"/>
</dbReference>
<proteinExistence type="predicted"/>
<comment type="caution">
    <text evidence="2">The sequence shown here is derived from an EMBL/GenBank/DDBJ whole genome shotgun (WGS) entry which is preliminary data.</text>
</comment>
<feature type="signal peptide" evidence="1">
    <location>
        <begin position="1"/>
        <end position="21"/>
    </location>
</feature>
<sequence>MRKIIAIGLLCSAICVSIINADNNLSLNVGGAGTTIESKSYGGVSVGLEWSLWKFNNEKLVTYTGLGGASVNNGYFTYIGLGARYNIIDNLWIGIKANGSGLSSTDNSSNTDYIGFTYGVDAKYDFTRSHAAILSYIGGNLSASKTEVLNVDISSVSLSYVYSF</sequence>
<feature type="chain" id="PRO_5002840601" description="Outer membrane protein beta-barrel domain-containing protein" evidence="1">
    <location>
        <begin position="22"/>
        <end position="164"/>
    </location>
</feature>
<reference evidence="2 3" key="1">
    <citation type="journal article" date="2012" name="Proc. Natl. Acad. Sci. U.S.A.">
        <title>Genome and physiology of a model Epsilonproteobacterium responsible for sulfide detoxification in marine oxygen depletion zones.</title>
        <authorList>
            <person name="Grote J."/>
            <person name="Schott T."/>
            <person name="Bruckner C.G."/>
            <person name="Glockner F.O."/>
            <person name="Jost G."/>
            <person name="Teeling H."/>
            <person name="Labrenz M."/>
            <person name="Jurgens K."/>
        </authorList>
    </citation>
    <scope>NUCLEOTIDE SEQUENCE [LARGE SCALE GENOMIC DNA]</scope>
    <source>
        <strain evidence="2 3">GD1</strain>
    </source>
</reference>
<evidence type="ECO:0000313" key="2">
    <source>
        <dbReference type="EMBL" id="EHP28786.1"/>
    </source>
</evidence>
<keyword evidence="3" id="KW-1185">Reference proteome</keyword>